<dbReference type="GO" id="GO:0006412">
    <property type="term" value="P:translation"/>
    <property type="evidence" value="ECO:0007669"/>
    <property type="project" value="UniProtKB-UniRule"/>
</dbReference>
<dbReference type="SUPFAM" id="SSF55174">
    <property type="entry name" value="Alpha-L RNA-binding motif"/>
    <property type="match status" value="1"/>
</dbReference>
<evidence type="ECO:0000256" key="3">
    <source>
        <dbReference type="ARBA" id="ARBA00022884"/>
    </source>
</evidence>
<evidence type="ECO:0000259" key="9">
    <source>
        <dbReference type="SMART" id="SM01390"/>
    </source>
</evidence>
<gene>
    <name evidence="7" type="primary">rpsD</name>
    <name evidence="10" type="ORF">COT77_00545</name>
</gene>
<keyword evidence="2 7" id="KW-0699">rRNA-binding</keyword>
<keyword evidence="3 7" id="KW-0694">RNA-binding</keyword>
<dbReference type="Proteomes" id="UP000228596">
    <property type="component" value="Unassembled WGS sequence"/>
</dbReference>
<evidence type="ECO:0000256" key="7">
    <source>
        <dbReference type="HAMAP-Rule" id="MF_01306"/>
    </source>
</evidence>
<evidence type="ECO:0000256" key="2">
    <source>
        <dbReference type="ARBA" id="ARBA00022730"/>
    </source>
</evidence>
<keyword evidence="5 7" id="KW-0687">Ribonucleoprotein</keyword>
<dbReference type="InterPro" id="IPR036986">
    <property type="entry name" value="S4_RNA-bd_sf"/>
</dbReference>
<reference evidence="11" key="1">
    <citation type="submission" date="2017-09" db="EMBL/GenBank/DDBJ databases">
        <title>Depth-based differentiation of microbial function through sediment-hosted aquifers and enrichment of novel symbionts in the deep terrestrial subsurface.</title>
        <authorList>
            <person name="Probst A.J."/>
            <person name="Ladd B."/>
            <person name="Jarett J.K."/>
            <person name="Geller-Mcgrath D.E."/>
            <person name="Sieber C.M.K."/>
            <person name="Emerson J.B."/>
            <person name="Anantharaman K."/>
            <person name="Thomas B.C."/>
            <person name="Malmstrom R."/>
            <person name="Stieglmeier M."/>
            <person name="Klingl A."/>
            <person name="Woyke T."/>
            <person name="Ryan C.M."/>
            <person name="Banfield J.F."/>
        </authorList>
    </citation>
    <scope>NUCLEOTIDE SEQUENCE [LARGE SCALE GENOMIC DNA]</scope>
</reference>
<dbReference type="GO" id="GO:0042274">
    <property type="term" value="P:ribosomal small subunit biogenesis"/>
    <property type="evidence" value="ECO:0007669"/>
    <property type="project" value="TreeGrafter"/>
</dbReference>
<dbReference type="Pfam" id="PF00163">
    <property type="entry name" value="Ribosomal_S4"/>
    <property type="match status" value="1"/>
</dbReference>
<dbReference type="GO" id="GO:0019843">
    <property type="term" value="F:rRNA binding"/>
    <property type="evidence" value="ECO:0007669"/>
    <property type="project" value="UniProtKB-UniRule"/>
</dbReference>
<dbReference type="HAMAP" id="MF_01306_B">
    <property type="entry name" value="Ribosomal_uS4_B"/>
    <property type="match status" value="1"/>
</dbReference>
<comment type="function">
    <text evidence="7">One of the primary rRNA binding proteins, it binds directly to 16S rRNA where it nucleates assembly of the body of the 30S subunit.</text>
</comment>
<dbReference type="PROSITE" id="PS50889">
    <property type="entry name" value="S4"/>
    <property type="match status" value="1"/>
</dbReference>
<dbReference type="Gene3D" id="1.10.1050.10">
    <property type="entry name" value="Ribosomal Protein S4 Delta 41, Chain A, domain 1"/>
    <property type="match status" value="1"/>
</dbReference>
<dbReference type="EMBL" id="PEZV01000004">
    <property type="protein sequence ID" value="PIT97586.1"/>
    <property type="molecule type" value="Genomic_DNA"/>
</dbReference>
<organism evidence="10 11">
    <name type="scientific">Candidatus Berkelbacteria bacterium CG10_big_fil_rev_8_21_14_0_10_41_12</name>
    <dbReference type="NCBI Taxonomy" id="1974513"/>
    <lineage>
        <taxon>Bacteria</taxon>
        <taxon>Candidatus Berkelbacteria</taxon>
    </lineage>
</organism>
<dbReference type="GO" id="GO:0015935">
    <property type="term" value="C:small ribosomal subunit"/>
    <property type="evidence" value="ECO:0007669"/>
    <property type="project" value="InterPro"/>
</dbReference>
<feature type="domain" description="Small ribosomal subunit protein uS4 N-terminal" evidence="9">
    <location>
        <begin position="1"/>
        <end position="96"/>
    </location>
</feature>
<evidence type="ECO:0000313" key="10">
    <source>
        <dbReference type="EMBL" id="PIT97586.1"/>
    </source>
</evidence>
<dbReference type="InterPro" id="IPR001912">
    <property type="entry name" value="Ribosomal_uS4_N"/>
</dbReference>
<dbReference type="InterPro" id="IPR022801">
    <property type="entry name" value="Ribosomal_uS4"/>
</dbReference>
<comment type="caution">
    <text evidence="10">The sequence shown here is derived from an EMBL/GenBank/DDBJ whole genome shotgun (WGS) entry which is preliminary data.</text>
</comment>
<dbReference type="CDD" id="cd00165">
    <property type="entry name" value="S4"/>
    <property type="match status" value="1"/>
</dbReference>
<dbReference type="PANTHER" id="PTHR11831">
    <property type="entry name" value="30S 40S RIBOSOMAL PROTEIN"/>
    <property type="match status" value="1"/>
</dbReference>
<sequence>MLDPKCKICRRAGVKLFLKGNRCLSDKCAIEQRNFPPGKKASGYRSRKPSNYAQQLSEKQKVKFGYGLNEAQMINVYKKALSSREATGQKIMKLLESRIDNILYRIGVFDSRFSARQYMTHRGVKVNQKNVKSPSYLIKPGDVINIPDETSVKKLAKASWYQVKDKQISVVRIPIKEEIGSAINEQLIVEYYSR</sequence>
<comment type="subunit">
    <text evidence="7">Part of the 30S ribosomal subunit. Contacts protein S5. The interaction surface between S4 and S5 is involved in control of translational fidelity.</text>
</comment>
<evidence type="ECO:0000256" key="5">
    <source>
        <dbReference type="ARBA" id="ARBA00023274"/>
    </source>
</evidence>
<name>A0A2M6WXX2_9BACT</name>
<dbReference type="SMART" id="SM00363">
    <property type="entry name" value="S4"/>
    <property type="match status" value="1"/>
</dbReference>
<dbReference type="SMART" id="SM01390">
    <property type="entry name" value="Ribosomal_S4"/>
    <property type="match status" value="1"/>
</dbReference>
<protein>
    <recommendedName>
        <fullName evidence="6 7">Small ribosomal subunit protein uS4</fullName>
    </recommendedName>
</protein>
<evidence type="ECO:0000256" key="4">
    <source>
        <dbReference type="ARBA" id="ARBA00022980"/>
    </source>
</evidence>
<evidence type="ECO:0000256" key="6">
    <source>
        <dbReference type="ARBA" id="ARBA00035254"/>
    </source>
</evidence>
<evidence type="ECO:0000256" key="1">
    <source>
        <dbReference type="ARBA" id="ARBA00007465"/>
    </source>
</evidence>
<dbReference type="AlphaFoldDB" id="A0A2M6WXX2"/>
<dbReference type="InterPro" id="IPR002942">
    <property type="entry name" value="S4_RNA-bd"/>
</dbReference>
<comment type="function">
    <text evidence="7">With S5 and S12 plays an important role in translational accuracy.</text>
</comment>
<feature type="domain" description="RNA-binding S4" evidence="8">
    <location>
        <begin position="97"/>
        <end position="158"/>
    </location>
</feature>
<dbReference type="Pfam" id="PF01479">
    <property type="entry name" value="S4"/>
    <property type="match status" value="1"/>
</dbReference>
<evidence type="ECO:0000259" key="8">
    <source>
        <dbReference type="SMART" id="SM00363"/>
    </source>
</evidence>
<keyword evidence="4 7" id="KW-0689">Ribosomal protein</keyword>
<dbReference type="GO" id="GO:0003735">
    <property type="term" value="F:structural constituent of ribosome"/>
    <property type="evidence" value="ECO:0007669"/>
    <property type="project" value="InterPro"/>
</dbReference>
<evidence type="ECO:0000313" key="11">
    <source>
        <dbReference type="Proteomes" id="UP000228596"/>
    </source>
</evidence>
<dbReference type="Gene3D" id="3.10.290.10">
    <property type="entry name" value="RNA-binding S4 domain"/>
    <property type="match status" value="1"/>
</dbReference>
<dbReference type="NCBIfam" id="NF003717">
    <property type="entry name" value="PRK05327.1"/>
    <property type="match status" value="1"/>
</dbReference>
<dbReference type="PANTHER" id="PTHR11831:SF4">
    <property type="entry name" value="SMALL RIBOSOMAL SUBUNIT PROTEIN US4M"/>
    <property type="match status" value="1"/>
</dbReference>
<accession>A0A2M6WXX2</accession>
<comment type="similarity">
    <text evidence="1 7">Belongs to the universal ribosomal protein uS4 family.</text>
</comment>
<proteinExistence type="inferred from homology"/>
<dbReference type="InterPro" id="IPR005709">
    <property type="entry name" value="Ribosomal_uS4_bac-type"/>
</dbReference>